<keyword evidence="2 4" id="KW-0472">Membrane</keyword>
<protein>
    <submittedName>
        <fullName evidence="9">OmpA family protein</fullName>
    </submittedName>
</protein>
<dbReference type="PANTHER" id="PTHR30329">
    <property type="entry name" value="STATOR ELEMENT OF FLAGELLAR MOTOR COMPLEX"/>
    <property type="match status" value="1"/>
</dbReference>
<name>A0A858SW42_9RHOB</name>
<feature type="compositionally biased region" description="Basic and acidic residues" evidence="5">
    <location>
        <begin position="588"/>
        <end position="599"/>
    </location>
</feature>
<dbReference type="InterPro" id="IPR006664">
    <property type="entry name" value="OMP_bac"/>
</dbReference>
<gene>
    <name evidence="9" type="ORF">G3256_15625</name>
</gene>
<dbReference type="Gene3D" id="3.40.1520.20">
    <property type="match status" value="2"/>
</dbReference>
<dbReference type="InterPro" id="IPR036737">
    <property type="entry name" value="OmpA-like_sf"/>
</dbReference>
<feature type="domain" description="BON" evidence="7">
    <location>
        <begin position="27"/>
        <end position="96"/>
    </location>
</feature>
<comment type="subcellular location">
    <subcellularLocation>
        <location evidence="1">Cell outer membrane</location>
    </subcellularLocation>
</comment>
<evidence type="ECO:0000256" key="2">
    <source>
        <dbReference type="ARBA" id="ARBA00023136"/>
    </source>
</evidence>
<dbReference type="EMBL" id="CP048788">
    <property type="protein sequence ID" value="QJF52500.1"/>
    <property type="molecule type" value="Genomic_DNA"/>
</dbReference>
<evidence type="ECO:0000259" key="8">
    <source>
        <dbReference type="PROSITE" id="PS51123"/>
    </source>
</evidence>
<dbReference type="InterPro" id="IPR006665">
    <property type="entry name" value="OmpA-like"/>
</dbReference>
<keyword evidence="3" id="KW-0998">Cell outer membrane</keyword>
<sequence>MRVSRLTMIAAAFLTAAGFALIAANSSVTIVEESSETGVRQQLDLNGLTWAEVEANGLQVVLAGTAPNEALRFRALSIAGSVVDAARIIDEMQIAATEAVAPPRFSAEVLRNTAGISVIGLIPLSTDRDALIGAFTEMSDLPVTDLLETADYPAPSGWEDALAYAISAMDELPRAKVSVAAGRVEITAIADSTGDRTRMETELRRAAPPALNVALNISAPRPVITPFTLRFVIDDAGARFDACSADTEAARTSILTAAMEAGLTGPGRCTIGMGVPSPSWSEAVQTAIAALAEIGGGSVTFSDADVTIVAAEGTEFGLFEQVIGELENALPEVFALYAVRPETTDPADGPAEFLATLSPEGQVQLRGRISGEKMRDVADSFARARFGSENVYTAARVVPDLPADWPARVLTGIEALGYLNNGVVVVTPDTVRLSGASGNAGASDMIARLMADKLGEEAQFEINVTYVEELDPVAALPTPEECEVRIAEVVAGSKINFEPGSATIDAGALPVMDEIAEILSECGDLRLEVQGHTDSQGREEMNLALSQARAESVLNELRARRVLTGNFLAVGYGEENPVADNDSEEGREDNRRIEFRLVEPDSGVPEGDSALESLAEKTDTEGEAPAEDPTNEQN</sequence>
<proteinExistence type="predicted"/>
<feature type="chain" id="PRO_5032410956" evidence="6">
    <location>
        <begin position="23"/>
        <end position="634"/>
    </location>
</feature>
<dbReference type="RefSeq" id="WP_169641720.1">
    <property type="nucleotide sequence ID" value="NZ_CP048788.1"/>
</dbReference>
<keyword evidence="10" id="KW-1185">Reference proteome</keyword>
<evidence type="ECO:0000256" key="1">
    <source>
        <dbReference type="ARBA" id="ARBA00004442"/>
    </source>
</evidence>
<evidence type="ECO:0000313" key="10">
    <source>
        <dbReference type="Proteomes" id="UP000503308"/>
    </source>
</evidence>
<dbReference type="InterPro" id="IPR050330">
    <property type="entry name" value="Bact_OuterMem_StrucFunc"/>
</dbReference>
<feature type="region of interest" description="Disordered" evidence="5">
    <location>
        <begin position="573"/>
        <end position="634"/>
    </location>
</feature>
<dbReference type="Proteomes" id="UP000503308">
    <property type="component" value="Chromosome"/>
</dbReference>
<dbReference type="GO" id="GO:0009279">
    <property type="term" value="C:cell outer membrane"/>
    <property type="evidence" value="ECO:0007669"/>
    <property type="project" value="UniProtKB-SubCell"/>
</dbReference>
<keyword evidence="6" id="KW-0732">Signal</keyword>
<evidence type="ECO:0000256" key="3">
    <source>
        <dbReference type="ARBA" id="ARBA00023237"/>
    </source>
</evidence>
<dbReference type="InterPro" id="IPR007055">
    <property type="entry name" value="BON_dom"/>
</dbReference>
<accession>A0A858SW42</accession>
<reference evidence="9 10" key="1">
    <citation type="submission" date="2020-02" db="EMBL/GenBank/DDBJ databases">
        <title>Genome sequence of Roseobacter ponti.</title>
        <authorList>
            <person name="Hollensteiner J."/>
            <person name="Schneider D."/>
            <person name="Poehlein A."/>
            <person name="Daniel R."/>
        </authorList>
    </citation>
    <scope>NUCLEOTIDE SEQUENCE [LARGE SCALE GENOMIC DNA]</scope>
    <source>
        <strain evidence="9 10">DSM 106830</strain>
    </source>
</reference>
<feature type="signal peptide" evidence="6">
    <location>
        <begin position="1"/>
        <end position="22"/>
    </location>
</feature>
<dbReference type="AlphaFoldDB" id="A0A858SW42"/>
<evidence type="ECO:0000313" key="9">
    <source>
        <dbReference type="EMBL" id="QJF52500.1"/>
    </source>
</evidence>
<evidence type="ECO:0000256" key="5">
    <source>
        <dbReference type="SAM" id="MobiDB-lite"/>
    </source>
</evidence>
<dbReference type="PRINTS" id="PR01021">
    <property type="entry name" value="OMPADOMAIN"/>
</dbReference>
<dbReference type="PROSITE" id="PS51123">
    <property type="entry name" value="OMPA_2"/>
    <property type="match status" value="1"/>
</dbReference>
<dbReference type="Pfam" id="PF04972">
    <property type="entry name" value="BON"/>
    <property type="match status" value="1"/>
</dbReference>
<organism evidence="9 10">
    <name type="scientific">Roseobacter ponti</name>
    <dbReference type="NCBI Taxonomy" id="1891787"/>
    <lineage>
        <taxon>Bacteria</taxon>
        <taxon>Pseudomonadati</taxon>
        <taxon>Pseudomonadota</taxon>
        <taxon>Alphaproteobacteria</taxon>
        <taxon>Rhodobacterales</taxon>
        <taxon>Roseobacteraceae</taxon>
        <taxon>Roseobacter</taxon>
    </lineage>
</organism>
<feature type="compositionally biased region" description="Acidic residues" evidence="5">
    <location>
        <begin position="621"/>
        <end position="634"/>
    </location>
</feature>
<feature type="domain" description="OmpA-like" evidence="8">
    <location>
        <begin position="484"/>
        <end position="601"/>
    </location>
</feature>
<dbReference type="SUPFAM" id="SSF103088">
    <property type="entry name" value="OmpA-like"/>
    <property type="match status" value="1"/>
</dbReference>
<evidence type="ECO:0000259" key="7">
    <source>
        <dbReference type="PROSITE" id="PS50914"/>
    </source>
</evidence>
<evidence type="ECO:0000256" key="4">
    <source>
        <dbReference type="PROSITE-ProRule" id="PRU00473"/>
    </source>
</evidence>
<dbReference type="CDD" id="cd07185">
    <property type="entry name" value="OmpA_C-like"/>
    <property type="match status" value="1"/>
</dbReference>
<dbReference type="Pfam" id="PF00691">
    <property type="entry name" value="OmpA"/>
    <property type="match status" value="1"/>
</dbReference>
<dbReference type="KEGG" id="rpon:G3256_15625"/>
<dbReference type="PROSITE" id="PS50914">
    <property type="entry name" value="BON"/>
    <property type="match status" value="1"/>
</dbReference>
<evidence type="ECO:0000256" key="6">
    <source>
        <dbReference type="SAM" id="SignalP"/>
    </source>
</evidence>
<dbReference type="PANTHER" id="PTHR30329:SF21">
    <property type="entry name" value="LIPOPROTEIN YIAD-RELATED"/>
    <property type="match status" value="1"/>
</dbReference>
<dbReference type="Gene3D" id="3.30.1330.60">
    <property type="entry name" value="OmpA-like domain"/>
    <property type="match status" value="1"/>
</dbReference>